<feature type="compositionally biased region" description="Polar residues" evidence="1">
    <location>
        <begin position="79"/>
        <end position="88"/>
    </location>
</feature>
<feature type="compositionally biased region" description="Low complexity" evidence="1">
    <location>
        <begin position="129"/>
        <end position="142"/>
    </location>
</feature>
<keyword evidence="2" id="KW-0472">Membrane</keyword>
<keyword evidence="2" id="KW-0812">Transmembrane</keyword>
<protein>
    <submittedName>
        <fullName evidence="3">Uncharacterized protein</fullName>
    </submittedName>
</protein>
<reference evidence="3 4" key="1">
    <citation type="journal article" date="2020" name="G3 (Bethesda)">
        <title>Improved Reference Genome for Cyclotella cryptica CCMP332, a Model for Cell Wall Morphogenesis, Salinity Adaptation, and Lipid Production in Diatoms (Bacillariophyta).</title>
        <authorList>
            <person name="Roberts W.R."/>
            <person name="Downey K.M."/>
            <person name="Ruck E.C."/>
            <person name="Traller J.C."/>
            <person name="Alverson A.J."/>
        </authorList>
    </citation>
    <scope>NUCLEOTIDE SEQUENCE [LARGE SCALE GENOMIC DNA]</scope>
    <source>
        <strain evidence="3 4">CCMP332</strain>
    </source>
</reference>
<feature type="region of interest" description="Disordered" evidence="1">
    <location>
        <begin position="129"/>
        <end position="172"/>
    </location>
</feature>
<proteinExistence type="predicted"/>
<feature type="region of interest" description="Disordered" evidence="1">
    <location>
        <begin position="77"/>
        <end position="109"/>
    </location>
</feature>
<sequence>MSSPIPPPPTYDWLYTFLYRVLFAFFHAALTFITALFCKHSSRRPSFSPACNHYDPEQGEQHNRNDDYVNFVQVPAPVSHQSSPSTPTHQRNQQHLQQQRPLRSKKNVQFEKPIRRACPPLGRIDLLSSPASLSSSSSGSAGITRGRMQQSLDKIRTTTSHSRTHHATYFLD</sequence>
<gene>
    <name evidence="3" type="ORF">HJC23_003443</name>
</gene>
<evidence type="ECO:0000256" key="2">
    <source>
        <dbReference type="SAM" id="Phobius"/>
    </source>
</evidence>
<organism evidence="3 4">
    <name type="scientific">Cyclotella cryptica</name>
    <dbReference type="NCBI Taxonomy" id="29204"/>
    <lineage>
        <taxon>Eukaryota</taxon>
        <taxon>Sar</taxon>
        <taxon>Stramenopiles</taxon>
        <taxon>Ochrophyta</taxon>
        <taxon>Bacillariophyta</taxon>
        <taxon>Coscinodiscophyceae</taxon>
        <taxon>Thalassiosirophycidae</taxon>
        <taxon>Stephanodiscales</taxon>
        <taxon>Stephanodiscaceae</taxon>
        <taxon>Cyclotella</taxon>
    </lineage>
</organism>
<name>A0ABD3QS33_9STRA</name>
<comment type="caution">
    <text evidence="3">The sequence shown here is derived from an EMBL/GenBank/DDBJ whole genome shotgun (WGS) entry which is preliminary data.</text>
</comment>
<dbReference type="Proteomes" id="UP001516023">
    <property type="component" value="Unassembled WGS sequence"/>
</dbReference>
<evidence type="ECO:0000313" key="3">
    <source>
        <dbReference type="EMBL" id="KAL3803168.1"/>
    </source>
</evidence>
<feature type="transmembrane region" description="Helical" evidence="2">
    <location>
        <begin position="17"/>
        <end position="38"/>
    </location>
</feature>
<dbReference type="EMBL" id="JABMIG020000015">
    <property type="protein sequence ID" value="KAL3803168.1"/>
    <property type="molecule type" value="Genomic_DNA"/>
</dbReference>
<accession>A0ABD3QS33</accession>
<feature type="compositionally biased region" description="Low complexity" evidence="1">
    <location>
        <begin position="89"/>
        <end position="101"/>
    </location>
</feature>
<evidence type="ECO:0000256" key="1">
    <source>
        <dbReference type="SAM" id="MobiDB-lite"/>
    </source>
</evidence>
<keyword evidence="2" id="KW-1133">Transmembrane helix</keyword>
<dbReference type="AlphaFoldDB" id="A0ABD3QS33"/>
<evidence type="ECO:0000313" key="4">
    <source>
        <dbReference type="Proteomes" id="UP001516023"/>
    </source>
</evidence>
<keyword evidence="4" id="KW-1185">Reference proteome</keyword>